<accession>A0A6J6M5R6</accession>
<dbReference type="GO" id="GO:0016787">
    <property type="term" value="F:hydrolase activity"/>
    <property type="evidence" value="ECO:0007669"/>
    <property type="project" value="UniProtKB-KW"/>
</dbReference>
<dbReference type="SUPFAM" id="SSF52540">
    <property type="entry name" value="P-loop containing nucleoside triphosphate hydrolases"/>
    <property type="match status" value="1"/>
</dbReference>
<dbReference type="InterPro" id="IPR045562">
    <property type="entry name" value="RecG_dom3_C"/>
</dbReference>
<dbReference type="PROSITE" id="PS51194">
    <property type="entry name" value="HELICASE_CTER"/>
    <property type="match status" value="1"/>
</dbReference>
<reference evidence="4" key="1">
    <citation type="submission" date="2020-05" db="EMBL/GenBank/DDBJ databases">
        <authorList>
            <person name="Chiriac C."/>
            <person name="Salcher M."/>
            <person name="Ghai R."/>
            <person name="Kavagutti S V."/>
        </authorList>
    </citation>
    <scope>NUCLEOTIDE SEQUENCE</scope>
</reference>
<keyword evidence="1" id="KW-0378">Hydrolase</keyword>
<protein>
    <submittedName>
        <fullName evidence="4">Unannotated protein</fullName>
    </submittedName>
</protein>
<dbReference type="GO" id="GO:0006281">
    <property type="term" value="P:DNA repair"/>
    <property type="evidence" value="ECO:0007669"/>
    <property type="project" value="InterPro"/>
</dbReference>
<proteinExistence type="predicted"/>
<feature type="domain" description="Helicase C-terminal" evidence="3">
    <location>
        <begin position="1"/>
        <end position="116"/>
    </location>
</feature>
<name>A0A6J6M5R6_9ZZZZ</name>
<evidence type="ECO:0000256" key="2">
    <source>
        <dbReference type="ARBA" id="ARBA00022806"/>
    </source>
</evidence>
<dbReference type="EMBL" id="CAEZWW010000039">
    <property type="protein sequence ID" value="CAB4668075.1"/>
    <property type="molecule type" value="Genomic_DNA"/>
</dbReference>
<dbReference type="PANTHER" id="PTHR47964">
    <property type="entry name" value="ATP-DEPENDENT DNA HELICASE HOMOLOG RECG, CHLOROPLASTIC"/>
    <property type="match status" value="1"/>
</dbReference>
<evidence type="ECO:0000256" key="1">
    <source>
        <dbReference type="ARBA" id="ARBA00022801"/>
    </source>
</evidence>
<dbReference type="InterPro" id="IPR001650">
    <property type="entry name" value="Helicase_C-like"/>
</dbReference>
<keyword evidence="2" id="KW-0347">Helicase</keyword>
<dbReference type="Gene3D" id="3.40.50.300">
    <property type="entry name" value="P-loop containing nucleotide triphosphate hydrolases"/>
    <property type="match status" value="1"/>
</dbReference>
<dbReference type="SMART" id="SM00490">
    <property type="entry name" value="HELICc"/>
    <property type="match status" value="1"/>
</dbReference>
<dbReference type="GO" id="GO:0003678">
    <property type="term" value="F:DNA helicase activity"/>
    <property type="evidence" value="ECO:0007669"/>
    <property type="project" value="TreeGrafter"/>
</dbReference>
<dbReference type="InterPro" id="IPR047112">
    <property type="entry name" value="RecG/Mfd"/>
</dbReference>
<dbReference type="AlphaFoldDB" id="A0A6J6M5R6"/>
<keyword evidence="2" id="KW-0547">Nucleotide-binding</keyword>
<dbReference type="Pfam" id="PF19833">
    <property type="entry name" value="RecG_dom3_C"/>
    <property type="match status" value="1"/>
</dbReference>
<dbReference type="PANTHER" id="PTHR47964:SF1">
    <property type="entry name" value="ATP-DEPENDENT DNA HELICASE HOMOLOG RECG, CHLOROPLASTIC"/>
    <property type="match status" value="1"/>
</dbReference>
<organism evidence="4">
    <name type="scientific">freshwater metagenome</name>
    <dbReference type="NCBI Taxonomy" id="449393"/>
    <lineage>
        <taxon>unclassified sequences</taxon>
        <taxon>metagenomes</taxon>
        <taxon>ecological metagenomes</taxon>
    </lineage>
</organism>
<evidence type="ECO:0000259" key="3">
    <source>
        <dbReference type="PROSITE" id="PS51194"/>
    </source>
</evidence>
<gene>
    <name evidence="4" type="ORF">UFOPK2310_00458</name>
</gene>
<keyword evidence="2" id="KW-0067">ATP-binding</keyword>
<dbReference type="InterPro" id="IPR027417">
    <property type="entry name" value="P-loop_NTPase"/>
</dbReference>
<sequence>MLHGRMSGDAKEDVMTRFADTARSDGIDVLVATTVIEVGVDVPDANTMIILDADRFGISQLHQLRGRVGRGVLPGLCLLVTDADAGSPSRERLLAVASTTDGFELSQLDLEMRREGDVLSSVQSGRRSSLRLLEVVRDEDIIDRARTAAHAIVESDAELTSHLALKLAIGSIIADEQAEFLEKA</sequence>
<dbReference type="Pfam" id="PF00271">
    <property type="entry name" value="Helicase_C"/>
    <property type="match status" value="1"/>
</dbReference>
<evidence type="ECO:0000313" key="4">
    <source>
        <dbReference type="EMBL" id="CAB4668075.1"/>
    </source>
</evidence>